<proteinExistence type="predicted"/>
<dbReference type="GeneID" id="64766433"/>
<evidence type="ECO:0000313" key="2">
    <source>
        <dbReference type="Proteomes" id="UP000241290"/>
    </source>
</evidence>
<keyword evidence="2" id="KW-1185">Reference proteome</keyword>
<accession>A0A2P1JXR2</accession>
<organism evidence="1 2">
    <name type="scientific">Rhodococcus phage Finch</name>
    <dbReference type="NCBI Taxonomy" id="2094144"/>
    <lineage>
        <taxon>Viruses</taxon>
        <taxon>Duplodnaviria</taxon>
        <taxon>Heunggongvirae</taxon>
        <taxon>Uroviricota</taxon>
        <taxon>Caudoviricetes</taxon>
        <taxon>Finchvirus</taxon>
        <taxon>Finchvirus finch</taxon>
    </lineage>
</organism>
<dbReference type="KEGG" id="vg:64766433"/>
<gene>
    <name evidence="1" type="primary">180</name>
    <name evidence="1" type="ORF">SEA_FINCH_180</name>
</gene>
<name>A0A2P1JXR2_9CAUD</name>
<protein>
    <submittedName>
        <fullName evidence="1">Uncharacterized protein</fullName>
    </submittedName>
</protein>
<reference evidence="2" key="1">
    <citation type="submission" date="2018-02" db="EMBL/GenBank/DDBJ databases">
        <authorList>
            <person name="Cohen D.B."/>
            <person name="Kent A.D."/>
        </authorList>
    </citation>
    <scope>NUCLEOTIDE SEQUENCE [LARGE SCALE GENOMIC DNA]</scope>
</reference>
<dbReference type="Proteomes" id="UP000241290">
    <property type="component" value="Genome"/>
</dbReference>
<dbReference type="EMBL" id="MG962366">
    <property type="protein sequence ID" value="AVO25105.1"/>
    <property type="molecule type" value="Genomic_DNA"/>
</dbReference>
<sequence length="76" mass="8500">MSEIHFTKFDTLGDFALDAIAEHATGMALSYRDKAWDSFDEEWECLEGARRLARGEGISDETIKDIEAAAMTSIEL</sequence>
<dbReference type="RefSeq" id="YP_010059202.1">
    <property type="nucleotide sequence ID" value="NC_054724.1"/>
</dbReference>
<evidence type="ECO:0000313" key="1">
    <source>
        <dbReference type="EMBL" id="AVO25105.1"/>
    </source>
</evidence>